<sequence length="197" mass="21854">MADDTRARILDLAVDAIDAGGEAALRLEPILNAVGVTPPTISYHFGNRDGLVIAAQIERYTRQTRTDTAAIGRAVAKCTTSDELHTALRITWTRSLAQRSESRWRRISIVGSAYARPELAEAVAKAQDEIVATLTDILEPCRERGWLRPDIDLASTIAWHHSLLIGRVFMEHGQRHGDPTVWDQLTLDALDRAFFGD</sequence>
<dbReference type="PANTHER" id="PTHR30055:SF234">
    <property type="entry name" value="HTH-TYPE TRANSCRIPTIONAL REGULATOR BETI"/>
    <property type="match status" value="1"/>
</dbReference>
<dbReference type="SUPFAM" id="SSF48498">
    <property type="entry name" value="Tetracyclin repressor-like, C-terminal domain"/>
    <property type="match status" value="1"/>
</dbReference>
<evidence type="ECO:0000256" key="1">
    <source>
        <dbReference type="ARBA" id="ARBA00023015"/>
    </source>
</evidence>
<organism evidence="6">
    <name type="scientific">freshwater metagenome</name>
    <dbReference type="NCBI Taxonomy" id="449393"/>
    <lineage>
        <taxon>unclassified sequences</taxon>
        <taxon>metagenomes</taxon>
        <taxon>ecological metagenomes</taxon>
    </lineage>
</organism>
<dbReference type="GO" id="GO:0003700">
    <property type="term" value="F:DNA-binding transcription factor activity"/>
    <property type="evidence" value="ECO:0007669"/>
    <property type="project" value="TreeGrafter"/>
</dbReference>
<dbReference type="AlphaFoldDB" id="A0A6J7KYZ5"/>
<accession>A0A6J7KYZ5</accession>
<dbReference type="SUPFAM" id="SSF46689">
    <property type="entry name" value="Homeodomain-like"/>
    <property type="match status" value="1"/>
</dbReference>
<dbReference type="PANTHER" id="PTHR30055">
    <property type="entry name" value="HTH-TYPE TRANSCRIPTIONAL REGULATOR RUTR"/>
    <property type="match status" value="1"/>
</dbReference>
<evidence type="ECO:0000256" key="2">
    <source>
        <dbReference type="ARBA" id="ARBA00023125"/>
    </source>
</evidence>
<dbReference type="GO" id="GO:0000976">
    <property type="term" value="F:transcription cis-regulatory region binding"/>
    <property type="evidence" value="ECO:0007669"/>
    <property type="project" value="TreeGrafter"/>
</dbReference>
<dbReference type="InterPro" id="IPR036271">
    <property type="entry name" value="Tet_transcr_reg_TetR-rel_C_sf"/>
</dbReference>
<name>A0A6J7KYZ5_9ZZZZ</name>
<evidence type="ECO:0000313" key="6">
    <source>
        <dbReference type="EMBL" id="CAB4959712.1"/>
    </source>
</evidence>
<dbReference type="Pfam" id="PF00440">
    <property type="entry name" value="TetR_N"/>
    <property type="match status" value="1"/>
</dbReference>
<dbReference type="InterPro" id="IPR009057">
    <property type="entry name" value="Homeodomain-like_sf"/>
</dbReference>
<dbReference type="EMBL" id="CAEMXZ010000007">
    <property type="protein sequence ID" value="CAB4322551.1"/>
    <property type="molecule type" value="Genomic_DNA"/>
</dbReference>
<dbReference type="Gene3D" id="1.10.357.10">
    <property type="entry name" value="Tetracycline Repressor, domain 2"/>
    <property type="match status" value="1"/>
</dbReference>
<dbReference type="InterPro" id="IPR050109">
    <property type="entry name" value="HTH-type_TetR-like_transc_reg"/>
</dbReference>
<dbReference type="InterPro" id="IPR001647">
    <property type="entry name" value="HTH_TetR"/>
</dbReference>
<keyword evidence="1" id="KW-0805">Transcription regulation</keyword>
<dbReference type="EMBL" id="CAFBNC010000212">
    <property type="protein sequence ID" value="CAB4959712.1"/>
    <property type="molecule type" value="Genomic_DNA"/>
</dbReference>
<gene>
    <name evidence="5" type="ORF">UFOPK1392_00286</name>
    <name evidence="6" type="ORF">UFOPK3733_02373</name>
</gene>
<proteinExistence type="predicted"/>
<evidence type="ECO:0000259" key="4">
    <source>
        <dbReference type="PROSITE" id="PS50977"/>
    </source>
</evidence>
<keyword evidence="2" id="KW-0238">DNA-binding</keyword>
<protein>
    <submittedName>
        <fullName evidence="6">Unannotated protein</fullName>
    </submittedName>
</protein>
<evidence type="ECO:0000313" key="5">
    <source>
        <dbReference type="EMBL" id="CAB4322551.1"/>
    </source>
</evidence>
<dbReference type="PROSITE" id="PS50977">
    <property type="entry name" value="HTH_TETR_2"/>
    <property type="match status" value="1"/>
</dbReference>
<keyword evidence="3" id="KW-0804">Transcription</keyword>
<feature type="domain" description="HTH tetR-type" evidence="4">
    <location>
        <begin position="3"/>
        <end position="63"/>
    </location>
</feature>
<reference evidence="6" key="1">
    <citation type="submission" date="2020-05" db="EMBL/GenBank/DDBJ databases">
        <authorList>
            <person name="Chiriac C."/>
            <person name="Salcher M."/>
            <person name="Ghai R."/>
            <person name="Kavagutti S V."/>
        </authorList>
    </citation>
    <scope>NUCLEOTIDE SEQUENCE</scope>
</reference>
<evidence type="ECO:0000256" key="3">
    <source>
        <dbReference type="ARBA" id="ARBA00023163"/>
    </source>
</evidence>